<comment type="caution">
    <text evidence="1">The sequence shown here is derived from an EMBL/GenBank/DDBJ whole genome shotgun (WGS) entry which is preliminary data.</text>
</comment>
<organism evidence="1 2">
    <name type="scientific">Phytophthora fragariaefolia</name>
    <dbReference type="NCBI Taxonomy" id="1490495"/>
    <lineage>
        <taxon>Eukaryota</taxon>
        <taxon>Sar</taxon>
        <taxon>Stramenopiles</taxon>
        <taxon>Oomycota</taxon>
        <taxon>Peronosporomycetes</taxon>
        <taxon>Peronosporales</taxon>
        <taxon>Peronosporaceae</taxon>
        <taxon>Phytophthora</taxon>
    </lineage>
</organism>
<proteinExistence type="predicted"/>
<accession>A0A9W6XUJ4</accession>
<dbReference type="Proteomes" id="UP001165121">
    <property type="component" value="Unassembled WGS sequence"/>
</dbReference>
<dbReference type="AlphaFoldDB" id="A0A9W6XUJ4"/>
<dbReference type="EMBL" id="BSXT01001838">
    <property type="protein sequence ID" value="GMF45577.1"/>
    <property type="molecule type" value="Genomic_DNA"/>
</dbReference>
<dbReference type="OrthoDB" id="119028at2759"/>
<gene>
    <name evidence="1" type="ORF">Pfra01_001638600</name>
</gene>
<protein>
    <submittedName>
        <fullName evidence="1">Unnamed protein product</fullName>
    </submittedName>
</protein>
<sequence>MQIRHALSRKIGVTLEDLPSLGTVQNYVNHYARTILGNHDRVDEIQNWVAERAFTRGETMIQPFAFTWAMDMHGRPLVGNGSDENPFLVGLSTKAMMLRLGVPPENFILHVDATYKLNRLEYPVVVVGTSDRSRGFHFGCFICGISRGRRDL</sequence>
<evidence type="ECO:0000313" key="2">
    <source>
        <dbReference type="Proteomes" id="UP001165121"/>
    </source>
</evidence>
<evidence type="ECO:0000313" key="1">
    <source>
        <dbReference type="EMBL" id="GMF45577.1"/>
    </source>
</evidence>
<reference evidence="1" key="1">
    <citation type="submission" date="2023-04" db="EMBL/GenBank/DDBJ databases">
        <title>Phytophthora fragariaefolia NBRC 109709.</title>
        <authorList>
            <person name="Ichikawa N."/>
            <person name="Sato H."/>
            <person name="Tonouchi N."/>
        </authorList>
    </citation>
    <scope>NUCLEOTIDE SEQUENCE</scope>
    <source>
        <strain evidence="1">NBRC 109709</strain>
    </source>
</reference>
<keyword evidence="2" id="KW-1185">Reference proteome</keyword>
<name>A0A9W6XUJ4_9STRA</name>